<dbReference type="AlphaFoldDB" id="A0A0L6UBY3"/>
<dbReference type="Proteomes" id="UP000037035">
    <property type="component" value="Unassembled WGS sequence"/>
</dbReference>
<organism evidence="1 2">
    <name type="scientific">Puccinia sorghi</name>
    <dbReference type="NCBI Taxonomy" id="27349"/>
    <lineage>
        <taxon>Eukaryota</taxon>
        <taxon>Fungi</taxon>
        <taxon>Dikarya</taxon>
        <taxon>Basidiomycota</taxon>
        <taxon>Pucciniomycotina</taxon>
        <taxon>Pucciniomycetes</taxon>
        <taxon>Pucciniales</taxon>
        <taxon>Pucciniaceae</taxon>
        <taxon>Puccinia</taxon>
    </lineage>
</organism>
<name>A0A0L6UBY3_9BASI</name>
<evidence type="ECO:0000313" key="2">
    <source>
        <dbReference type="Proteomes" id="UP000037035"/>
    </source>
</evidence>
<comment type="caution">
    <text evidence="1">The sequence shown here is derived from an EMBL/GenBank/DDBJ whole genome shotgun (WGS) entry which is preliminary data.</text>
</comment>
<reference evidence="1 2" key="1">
    <citation type="submission" date="2015-08" db="EMBL/GenBank/DDBJ databases">
        <title>Next Generation Sequencing and Analysis of the Genome of Puccinia sorghi L Schw, the Causal Agent of Maize Common Rust.</title>
        <authorList>
            <person name="Rochi L."/>
            <person name="Burguener G."/>
            <person name="Darino M."/>
            <person name="Turjanski A."/>
            <person name="Kreff E."/>
            <person name="Dieguez M.J."/>
            <person name="Sacco F."/>
        </authorList>
    </citation>
    <scope>NUCLEOTIDE SEQUENCE [LARGE SCALE GENOMIC DNA]</scope>
    <source>
        <strain evidence="1 2">RO10H11247</strain>
    </source>
</reference>
<accession>A0A0L6UBY3</accession>
<protein>
    <submittedName>
        <fullName evidence="1">Uncharacterized protein</fullName>
    </submittedName>
</protein>
<evidence type="ECO:0000313" key="1">
    <source>
        <dbReference type="EMBL" id="KNZ46074.1"/>
    </source>
</evidence>
<gene>
    <name evidence="1" type="ORF">VP01_757g4</name>
</gene>
<sequence>MACNHIEDQERGLDGCRGPLKPLEACWSRRRPKNQNQIFQHKFHLPHLPTIVFQLYAPAIKILAVQMSFNGQSQESICNLLDYSISCQSFKHWMDLFEQTKCLVCDPEIYSNHGKIVTLTSEEIDFVIELVRMEHRLFLSEMRKRCGAYIGEGVAAGLSSCCR</sequence>
<dbReference type="PANTHER" id="PTHR46564:SF1">
    <property type="entry name" value="TRANSPOSASE"/>
    <property type="match status" value="1"/>
</dbReference>
<keyword evidence="2" id="KW-1185">Reference proteome</keyword>
<dbReference type="VEuPathDB" id="FungiDB:VP01_757g4"/>
<dbReference type="PANTHER" id="PTHR46564">
    <property type="entry name" value="TRANSPOSASE"/>
    <property type="match status" value="1"/>
</dbReference>
<proteinExistence type="predicted"/>
<dbReference type="EMBL" id="LAVV01013027">
    <property type="protein sequence ID" value="KNZ46074.1"/>
    <property type="molecule type" value="Genomic_DNA"/>
</dbReference>